<dbReference type="Proteomes" id="UP000182788">
    <property type="component" value="Unassembled WGS sequence"/>
</dbReference>
<evidence type="ECO:0000313" key="2">
    <source>
        <dbReference type="Proteomes" id="UP000182788"/>
    </source>
</evidence>
<accession>A0A1J9U2U1</accession>
<reference evidence="1 2" key="1">
    <citation type="submission" date="2016-06" db="EMBL/GenBank/DDBJ databases">
        <title>First insights into the genetic diversity and population structure of in the Bacillus cereus group bacteria from diverse marine environments.</title>
        <authorList>
            <person name="Liu Y."/>
            <person name="Lai Q."/>
            <person name="Shao Z."/>
        </authorList>
    </citation>
    <scope>NUCLEOTIDE SEQUENCE [LARGE SCALE GENOMIC DNA]</scope>
    <source>
        <strain evidence="1 2">NH24A2</strain>
    </source>
</reference>
<proteinExistence type="predicted"/>
<dbReference type="AlphaFoldDB" id="A0A1J9U2U1"/>
<dbReference type="GeneID" id="87594979"/>
<gene>
    <name evidence="1" type="ORF">BAU28_18930</name>
</gene>
<evidence type="ECO:0000313" key="1">
    <source>
        <dbReference type="EMBL" id="OJD73072.1"/>
    </source>
</evidence>
<dbReference type="EMBL" id="MAOI01000133">
    <property type="protein sequence ID" value="OJD73072.1"/>
    <property type="molecule type" value="Genomic_DNA"/>
</dbReference>
<name>A0A1J9U2U1_9BACI</name>
<protein>
    <submittedName>
        <fullName evidence="1">Uncharacterized protein</fullName>
    </submittedName>
</protein>
<comment type="caution">
    <text evidence="1">The sequence shown here is derived from an EMBL/GenBank/DDBJ whole genome shotgun (WGS) entry which is preliminary data.</text>
</comment>
<dbReference type="RefSeq" id="WP_071721097.1">
    <property type="nucleotide sequence ID" value="NZ_CBCSHB010000049.1"/>
</dbReference>
<sequence length="86" mass="10256">MHLKIRDIDPVAIKKFDEMVKKKGTSRQKLLKGILEKAAFLPEQSKKEMEQENLIQKNIYVMNDCYNEMQKMNAFIQMMMQDDENE</sequence>
<organism evidence="1 2">
    <name type="scientific">Bacillus paramycoides</name>
    <dbReference type="NCBI Taxonomy" id="2026194"/>
    <lineage>
        <taxon>Bacteria</taxon>
        <taxon>Bacillati</taxon>
        <taxon>Bacillota</taxon>
        <taxon>Bacilli</taxon>
        <taxon>Bacillales</taxon>
        <taxon>Bacillaceae</taxon>
        <taxon>Bacillus</taxon>
        <taxon>Bacillus cereus group</taxon>
    </lineage>
</organism>